<gene>
    <name evidence="19" type="primary">nad2-0</name>
</gene>
<dbReference type="GO" id="GO:0006120">
    <property type="term" value="P:mitochondrial electron transport, NADH to ubiquinone"/>
    <property type="evidence" value="ECO:0007669"/>
    <property type="project" value="InterPro"/>
</dbReference>
<keyword evidence="6 17" id="KW-0679">Respiratory chain</keyword>
<keyword evidence="13 17" id="KW-0830">Ubiquinone</keyword>
<evidence type="ECO:0000256" key="15">
    <source>
        <dbReference type="ARBA" id="ARBA00023136"/>
    </source>
</evidence>
<dbReference type="AlphaFoldDB" id="A0A8A3WKA6"/>
<evidence type="ECO:0000256" key="13">
    <source>
        <dbReference type="ARBA" id="ARBA00023075"/>
    </source>
</evidence>
<evidence type="ECO:0000256" key="4">
    <source>
        <dbReference type="ARBA" id="ARBA00021008"/>
    </source>
</evidence>
<name>A0A8A3WKA6_9BIVA</name>
<keyword evidence="7 17" id="KW-0812">Transmembrane</keyword>
<dbReference type="GO" id="GO:0008137">
    <property type="term" value="F:NADH dehydrogenase (ubiquinone) activity"/>
    <property type="evidence" value="ECO:0007669"/>
    <property type="project" value="UniProtKB-EC"/>
</dbReference>
<keyword evidence="12 17" id="KW-0520">NAD</keyword>
<feature type="transmembrane region" description="Helical" evidence="17">
    <location>
        <begin position="262"/>
        <end position="287"/>
    </location>
</feature>
<geneLocation type="mitochondrion" evidence="19"/>
<evidence type="ECO:0000256" key="8">
    <source>
        <dbReference type="ARBA" id="ARBA00022792"/>
    </source>
</evidence>
<evidence type="ECO:0000313" key="19">
    <source>
        <dbReference type="EMBL" id="QTA71708.1"/>
    </source>
</evidence>
<keyword evidence="14 17" id="KW-0496">Mitochondrion</keyword>
<evidence type="ECO:0000256" key="9">
    <source>
        <dbReference type="ARBA" id="ARBA00022967"/>
    </source>
</evidence>
<proteinExistence type="inferred from homology"/>
<evidence type="ECO:0000256" key="5">
    <source>
        <dbReference type="ARBA" id="ARBA00022448"/>
    </source>
</evidence>
<evidence type="ECO:0000256" key="2">
    <source>
        <dbReference type="ARBA" id="ARBA00007012"/>
    </source>
</evidence>
<keyword evidence="5" id="KW-0813">Transport</keyword>
<keyword evidence="9 17" id="KW-1278">Translocase</keyword>
<evidence type="ECO:0000256" key="10">
    <source>
        <dbReference type="ARBA" id="ARBA00022982"/>
    </source>
</evidence>
<accession>A0A8A3WKA6</accession>
<dbReference type="InterPro" id="IPR050175">
    <property type="entry name" value="Complex_I_Subunit_2"/>
</dbReference>
<evidence type="ECO:0000256" key="1">
    <source>
        <dbReference type="ARBA" id="ARBA00004448"/>
    </source>
</evidence>
<evidence type="ECO:0000256" key="16">
    <source>
        <dbReference type="ARBA" id="ARBA00049551"/>
    </source>
</evidence>
<keyword evidence="15 17" id="KW-0472">Membrane</keyword>
<feature type="transmembrane region" description="Helical" evidence="17">
    <location>
        <begin position="307"/>
        <end position="326"/>
    </location>
</feature>
<dbReference type="InterPro" id="IPR003917">
    <property type="entry name" value="NADH_UbQ_OxRdtase_chain2"/>
</dbReference>
<comment type="function">
    <text evidence="17">Core subunit of the mitochondrial membrane respiratory chain NADH dehydrogenase (Complex I) which catalyzes electron transfer from NADH through the respiratory chain, using ubiquinone as an electron acceptor. Essential for the catalytic activity and assembly of complex I.</text>
</comment>
<dbReference type="PANTHER" id="PTHR46552">
    <property type="entry name" value="NADH-UBIQUINONE OXIDOREDUCTASE CHAIN 2"/>
    <property type="match status" value="1"/>
</dbReference>
<comment type="similarity">
    <text evidence="2 17">Belongs to the complex I subunit 2 family.</text>
</comment>
<evidence type="ECO:0000256" key="14">
    <source>
        <dbReference type="ARBA" id="ARBA00023128"/>
    </source>
</evidence>
<dbReference type="EMBL" id="MW242817">
    <property type="protein sequence ID" value="QTA71708.1"/>
    <property type="molecule type" value="Genomic_DNA"/>
</dbReference>
<evidence type="ECO:0000256" key="12">
    <source>
        <dbReference type="ARBA" id="ARBA00023027"/>
    </source>
</evidence>
<evidence type="ECO:0000256" key="3">
    <source>
        <dbReference type="ARBA" id="ARBA00012944"/>
    </source>
</evidence>
<keyword evidence="8 17" id="KW-0999">Mitochondrion inner membrane</keyword>
<feature type="transmembrane region" description="Helical" evidence="17">
    <location>
        <begin position="7"/>
        <end position="32"/>
    </location>
</feature>
<dbReference type="InterPro" id="IPR001750">
    <property type="entry name" value="ND/Mrp_TM"/>
</dbReference>
<evidence type="ECO:0000256" key="11">
    <source>
        <dbReference type="ARBA" id="ARBA00022989"/>
    </source>
</evidence>
<protein>
    <recommendedName>
        <fullName evidence="4 17">NADH-ubiquinone oxidoreductase chain 2</fullName>
        <ecNumber evidence="3 17">7.1.1.2</ecNumber>
    </recommendedName>
</protein>
<evidence type="ECO:0000256" key="17">
    <source>
        <dbReference type="RuleBase" id="RU003403"/>
    </source>
</evidence>
<dbReference type="PANTHER" id="PTHR46552:SF1">
    <property type="entry name" value="NADH-UBIQUINONE OXIDOREDUCTASE CHAIN 2"/>
    <property type="match status" value="1"/>
</dbReference>
<keyword evidence="10 17" id="KW-0249">Electron transport</keyword>
<organism evidence="19">
    <name type="scientific">Hyriopsis bialata</name>
    <dbReference type="NCBI Taxonomy" id="1903487"/>
    <lineage>
        <taxon>Eukaryota</taxon>
        <taxon>Metazoa</taxon>
        <taxon>Spiralia</taxon>
        <taxon>Lophotrochozoa</taxon>
        <taxon>Mollusca</taxon>
        <taxon>Bivalvia</taxon>
        <taxon>Autobranchia</taxon>
        <taxon>Heteroconchia</taxon>
        <taxon>Palaeoheterodonta</taxon>
        <taxon>Unionida</taxon>
        <taxon>Unionoidea</taxon>
        <taxon>Unionidae</taxon>
        <taxon>Gonideinae</taxon>
        <taxon>Hyriopsis</taxon>
    </lineage>
</organism>
<sequence>MKANTPIFISMLILTSLTSMTSTNSFFTWAMLELNMLSFIPLIQTSNSMTATEASIKYIIPQSFASSLFMTSTLLMSLTPQSNILSTLALIMKVGGAPMHTWFPTVLQHTNLLAGMTLTTWQKLAPLLLMTTKELSYTPIITLSAITSALWGSMAGLNQTHLLKLMAFSSINHLSWLMMTSLFNPLILAIYLFLYSMTVSPIFLILNSLNTKLYNITVLKPQTTQQQLLIILLMLSLAGLPPLPMFLAKLQLLTLMISKPMFIQLTIMLLSTTISLYFYLSLAMLLMLNQITSLTSTEVNPLSNHTLFISSTLIQLTTTLILLTLIL</sequence>
<dbReference type="EC" id="7.1.1.2" evidence="3 17"/>
<dbReference type="Pfam" id="PF00361">
    <property type="entry name" value="Proton_antipo_M"/>
    <property type="match status" value="1"/>
</dbReference>
<dbReference type="GO" id="GO:0005743">
    <property type="term" value="C:mitochondrial inner membrane"/>
    <property type="evidence" value="ECO:0007669"/>
    <property type="project" value="UniProtKB-SubCell"/>
</dbReference>
<feature type="transmembrane region" description="Helical" evidence="17">
    <location>
        <begin position="226"/>
        <end position="250"/>
    </location>
</feature>
<evidence type="ECO:0000259" key="18">
    <source>
        <dbReference type="Pfam" id="PF00361"/>
    </source>
</evidence>
<feature type="domain" description="NADH:quinone oxidoreductase/Mrp antiporter transmembrane" evidence="18">
    <location>
        <begin position="85"/>
        <end position="274"/>
    </location>
</feature>
<feature type="transmembrane region" description="Helical" evidence="17">
    <location>
        <begin position="177"/>
        <end position="206"/>
    </location>
</feature>
<comment type="subcellular location">
    <subcellularLocation>
        <location evidence="1 17">Mitochondrion inner membrane</location>
        <topology evidence="1 17">Multi-pass membrane protein</topology>
    </subcellularLocation>
</comment>
<dbReference type="PRINTS" id="PR01436">
    <property type="entry name" value="NADHDHGNASE2"/>
</dbReference>
<keyword evidence="11 17" id="KW-1133">Transmembrane helix</keyword>
<reference evidence="19" key="1">
    <citation type="journal article" date="2020" name="Zool. J. Linn. Soc.">
        <title>Mitogenomic phylogeny and fossil-calibrated mutation rates for all F- and M-type mtDNA genes of the largest freshwater mussel family, the Unionidae (Bivalvia).</title>
        <authorList>
            <person name="Zieritz A."/>
            <person name="Froufe E."/>
            <person name="Bolotov I."/>
            <person name="Goncalves D.V."/>
            <person name="Aldridge D.C."/>
            <person name="Bogan A.E."/>
            <person name="Gan H.M."/>
            <person name="Gomes-Dos-Santos A."/>
            <person name="Sousa R."/>
            <person name="Teixeira A."/>
            <person name="Varandas S."/>
            <person name="Zanatta D."/>
            <person name="Lopes-Lima M."/>
        </authorList>
    </citation>
    <scope>NUCLEOTIDE SEQUENCE</scope>
    <source>
        <strain evidence="19">HyrBia_M</strain>
    </source>
</reference>
<comment type="catalytic activity">
    <reaction evidence="16 17">
        <text>a ubiquinone + NADH + 5 H(+)(in) = a ubiquinol + NAD(+) + 4 H(+)(out)</text>
        <dbReference type="Rhea" id="RHEA:29091"/>
        <dbReference type="Rhea" id="RHEA-COMP:9565"/>
        <dbReference type="Rhea" id="RHEA-COMP:9566"/>
        <dbReference type="ChEBI" id="CHEBI:15378"/>
        <dbReference type="ChEBI" id="CHEBI:16389"/>
        <dbReference type="ChEBI" id="CHEBI:17976"/>
        <dbReference type="ChEBI" id="CHEBI:57540"/>
        <dbReference type="ChEBI" id="CHEBI:57945"/>
        <dbReference type="EC" id="7.1.1.2"/>
    </reaction>
</comment>
<evidence type="ECO:0000256" key="7">
    <source>
        <dbReference type="ARBA" id="ARBA00022692"/>
    </source>
</evidence>
<evidence type="ECO:0000256" key="6">
    <source>
        <dbReference type="ARBA" id="ARBA00022660"/>
    </source>
</evidence>